<keyword evidence="2" id="KW-1185">Reference proteome</keyword>
<evidence type="ECO:0000313" key="2">
    <source>
        <dbReference type="Proteomes" id="UP000009319"/>
    </source>
</evidence>
<accession>K0PYI2</accession>
<organism evidence="1 2">
    <name type="scientific">Rhizobium mesoamericanum STM3625</name>
    <dbReference type="NCBI Taxonomy" id="1211777"/>
    <lineage>
        <taxon>Bacteria</taxon>
        <taxon>Pseudomonadati</taxon>
        <taxon>Pseudomonadota</taxon>
        <taxon>Alphaproteobacteria</taxon>
        <taxon>Hyphomicrobiales</taxon>
        <taxon>Rhizobiaceae</taxon>
        <taxon>Rhizobium/Agrobacterium group</taxon>
        <taxon>Rhizobium</taxon>
    </lineage>
</organism>
<dbReference type="Proteomes" id="UP000009319">
    <property type="component" value="Unassembled WGS sequence"/>
</dbReference>
<protein>
    <submittedName>
        <fullName evidence="1">Uncharacterized protein</fullName>
    </submittedName>
</protein>
<name>K0PYI2_9HYPH</name>
<dbReference type="HOGENOM" id="CLU_2289387_0_0_5"/>
<proteinExistence type="predicted"/>
<sequence length="101" mass="10729">MPTGELFEKSAGRLEEITLGMQIGVDGGRNFVTPTHSSGEGECRFQRLSAKGRMASASFARAQKGTIDSARLGTICPVCRDQAAASCPGFRHWGASLQNPT</sequence>
<gene>
    <name evidence="1" type="ORF">BN77_p10269</name>
</gene>
<evidence type="ECO:0000313" key="1">
    <source>
        <dbReference type="EMBL" id="CCM79028.1"/>
    </source>
</evidence>
<dbReference type="AlphaFoldDB" id="K0PYI2"/>
<reference evidence="1 2" key="1">
    <citation type="journal article" date="2013" name="Genome Announc.">
        <title>Draft Genome Sequence of Rhizobium mesoamericanum STM3625, a Nitrogen-Fixing Symbiont of Mimosa pudica Isolated in French Guiana (South America).</title>
        <authorList>
            <person name="Moulin L."/>
            <person name="Mornico D."/>
            <person name="Melkonian R."/>
            <person name="Klonowska A."/>
        </authorList>
    </citation>
    <scope>NUCLEOTIDE SEQUENCE [LARGE SCALE GENOMIC DNA]</scope>
    <source>
        <strain evidence="1 2">STM3625</strain>
    </source>
</reference>
<comment type="caution">
    <text evidence="1">The sequence shown here is derived from an EMBL/GenBank/DDBJ whole genome shotgun (WGS) entry which is preliminary data.</text>
</comment>
<dbReference type="EMBL" id="CANI01000042">
    <property type="protein sequence ID" value="CCM79028.1"/>
    <property type="molecule type" value="Genomic_DNA"/>
</dbReference>